<evidence type="ECO:0000313" key="4">
    <source>
        <dbReference type="Proteomes" id="UP000694621"/>
    </source>
</evidence>
<dbReference type="Gene3D" id="3.30.420.10">
    <property type="entry name" value="Ribonuclease H-like superfamily/Ribonuclease H"/>
    <property type="match status" value="1"/>
</dbReference>
<evidence type="ECO:0000259" key="1">
    <source>
        <dbReference type="Pfam" id="PF01498"/>
    </source>
</evidence>
<dbReference type="SUPFAM" id="SSF46689">
    <property type="entry name" value="Homeodomain-like"/>
    <property type="match status" value="1"/>
</dbReference>
<dbReference type="PANTHER" id="PTHR23022:SF135">
    <property type="entry name" value="SI:DKEY-77F5.3"/>
    <property type="match status" value="1"/>
</dbReference>
<evidence type="ECO:0008006" key="5">
    <source>
        <dbReference type="Google" id="ProtNLM"/>
    </source>
</evidence>
<accession>A0A8B9R9L4</accession>
<dbReference type="Pfam" id="PF13358">
    <property type="entry name" value="DDE_3"/>
    <property type="match status" value="1"/>
</dbReference>
<organism evidence="3 4">
    <name type="scientific">Astyanax mexicanus</name>
    <name type="common">Blind cave fish</name>
    <name type="synonym">Astyanax fasciatus mexicanus</name>
    <dbReference type="NCBI Taxonomy" id="7994"/>
    <lineage>
        <taxon>Eukaryota</taxon>
        <taxon>Metazoa</taxon>
        <taxon>Chordata</taxon>
        <taxon>Craniata</taxon>
        <taxon>Vertebrata</taxon>
        <taxon>Euteleostomi</taxon>
        <taxon>Actinopterygii</taxon>
        <taxon>Neopterygii</taxon>
        <taxon>Teleostei</taxon>
        <taxon>Ostariophysi</taxon>
        <taxon>Characiformes</taxon>
        <taxon>Characoidei</taxon>
        <taxon>Acestrorhamphidae</taxon>
        <taxon>Acestrorhamphinae</taxon>
        <taxon>Astyanax</taxon>
    </lineage>
</organism>
<sequence length="343" mass="38370">MGKREDLSDFDKGQIVMARRLGRSISESAQLVGCSRPAVVNVYRKWTEEGHITNRRLGVGRPRLIDAQAQERLASMIGKNKRPTVAQVTEIFNDATGKKVSQQTVHRTMLRMGMRVRKQVGAPVPSTPAHRHRRLLWAREHQNWTVDQWKKVAWSGESRFTLLQEDGQVRVRRLPLELKPPGGAAGGESSVTLWAAFCWDTLGPVIAVDASLTSDSYLDIVAEQVPAFMGMVFPDGSGFFQQDNAPCHTADCVQEWFEEHSEEFSLLPWPTDSPDLNPMKTMWDVLEQQVQSAAAPPGNLQELKDLLMKSWCQIPQNNFRGLVESMPQRVEAVLAANGGPTAF</sequence>
<reference evidence="3" key="1">
    <citation type="submission" date="2025-08" db="UniProtKB">
        <authorList>
            <consortium name="Ensembl"/>
        </authorList>
    </citation>
    <scope>IDENTIFICATION</scope>
</reference>
<dbReference type="InterPro" id="IPR052338">
    <property type="entry name" value="Transposase_5"/>
</dbReference>
<proteinExistence type="predicted"/>
<evidence type="ECO:0000313" key="3">
    <source>
        <dbReference type="Ensembl" id="ENSAMXP00005026917.1"/>
    </source>
</evidence>
<evidence type="ECO:0000259" key="2">
    <source>
        <dbReference type="Pfam" id="PF13358"/>
    </source>
</evidence>
<dbReference type="InterPro" id="IPR036397">
    <property type="entry name" value="RNaseH_sf"/>
</dbReference>
<dbReference type="GO" id="GO:0006313">
    <property type="term" value="P:DNA transposition"/>
    <property type="evidence" value="ECO:0007669"/>
    <property type="project" value="InterPro"/>
</dbReference>
<dbReference type="AlphaFoldDB" id="A0A8B9R9L4"/>
<dbReference type="GO" id="GO:0015074">
    <property type="term" value="P:DNA integration"/>
    <property type="evidence" value="ECO:0007669"/>
    <property type="project" value="InterPro"/>
</dbReference>
<dbReference type="InterPro" id="IPR002492">
    <property type="entry name" value="Transposase_Tc1-like"/>
</dbReference>
<dbReference type="Pfam" id="PF01498">
    <property type="entry name" value="HTH_Tnp_Tc3_2"/>
    <property type="match status" value="1"/>
</dbReference>
<feature type="domain" description="Tc1-like transposase DDE" evidence="2">
    <location>
        <begin position="243"/>
        <end position="294"/>
    </location>
</feature>
<protein>
    <recommendedName>
        <fullName evidence="5">Transposase Tc1-like domain-containing protein</fullName>
    </recommendedName>
</protein>
<name>A0A8B9R9L4_ASTMX</name>
<dbReference type="InterPro" id="IPR038717">
    <property type="entry name" value="Tc1-like_DDE_dom"/>
</dbReference>
<dbReference type="GO" id="GO:0003677">
    <property type="term" value="F:DNA binding"/>
    <property type="evidence" value="ECO:0007669"/>
    <property type="project" value="InterPro"/>
</dbReference>
<dbReference type="InterPro" id="IPR009057">
    <property type="entry name" value="Homeodomain-like_sf"/>
</dbReference>
<dbReference type="PANTHER" id="PTHR23022">
    <property type="entry name" value="TRANSPOSABLE ELEMENT-RELATED"/>
    <property type="match status" value="1"/>
</dbReference>
<dbReference type="Ensembl" id="ENSAMXT00005029617.1">
    <property type="protein sequence ID" value="ENSAMXP00005026917.1"/>
    <property type="gene ID" value="ENSAMXG00005013538.1"/>
</dbReference>
<feature type="domain" description="Transposase Tc1-like" evidence="1">
    <location>
        <begin position="72"/>
        <end position="143"/>
    </location>
</feature>
<dbReference type="Proteomes" id="UP000694621">
    <property type="component" value="Unplaced"/>
</dbReference>